<protein>
    <submittedName>
        <fullName evidence="6">ClpP/crotonase</fullName>
    </submittedName>
</protein>
<dbReference type="InterPro" id="IPR014748">
    <property type="entry name" value="Enoyl-CoA_hydra_C"/>
</dbReference>
<dbReference type="PANTHER" id="PTHR43149">
    <property type="entry name" value="ENOYL-COA HYDRATASE"/>
    <property type="match status" value="1"/>
</dbReference>
<evidence type="ECO:0000313" key="7">
    <source>
        <dbReference type="Proteomes" id="UP000703269"/>
    </source>
</evidence>
<dbReference type="GO" id="GO:0005739">
    <property type="term" value="C:mitochondrion"/>
    <property type="evidence" value="ECO:0007669"/>
    <property type="project" value="TreeGrafter"/>
</dbReference>
<gene>
    <name evidence="6" type="ORF">PsYK624_053370</name>
</gene>
<dbReference type="Gene3D" id="3.90.226.10">
    <property type="entry name" value="2-enoyl-CoA Hydratase, Chain A, domain 1"/>
    <property type="match status" value="1"/>
</dbReference>
<keyword evidence="5" id="KW-0413">Isomerase</keyword>
<proteinExistence type="inferred from homology"/>
<organism evidence="6 7">
    <name type="scientific">Phanerochaete sordida</name>
    <dbReference type="NCBI Taxonomy" id="48140"/>
    <lineage>
        <taxon>Eukaryota</taxon>
        <taxon>Fungi</taxon>
        <taxon>Dikarya</taxon>
        <taxon>Basidiomycota</taxon>
        <taxon>Agaricomycotina</taxon>
        <taxon>Agaricomycetes</taxon>
        <taxon>Polyporales</taxon>
        <taxon>Phanerochaetaceae</taxon>
        <taxon>Phanerochaete</taxon>
    </lineage>
</organism>
<comment type="caution">
    <text evidence="6">The sequence shown here is derived from an EMBL/GenBank/DDBJ whole genome shotgun (WGS) entry which is preliminary data.</text>
</comment>
<comment type="similarity">
    <text evidence="2">Belongs to the enoyl-CoA hydratase/isomerase family.</text>
</comment>
<dbReference type="CDD" id="cd06558">
    <property type="entry name" value="crotonase-like"/>
    <property type="match status" value="1"/>
</dbReference>
<evidence type="ECO:0000256" key="4">
    <source>
        <dbReference type="ARBA" id="ARBA00023098"/>
    </source>
</evidence>
<dbReference type="Pfam" id="PF00378">
    <property type="entry name" value="ECH_1"/>
    <property type="match status" value="1"/>
</dbReference>
<dbReference type="EMBL" id="BPQB01000012">
    <property type="protein sequence ID" value="GJE89241.1"/>
    <property type="molecule type" value="Genomic_DNA"/>
</dbReference>
<dbReference type="Gene3D" id="1.10.12.10">
    <property type="entry name" value="Lyase 2-enoyl-coa Hydratase, Chain A, domain 2"/>
    <property type="match status" value="1"/>
</dbReference>
<accession>A0A9P3G6M1</accession>
<name>A0A9P3G6M1_9APHY</name>
<keyword evidence="4" id="KW-0443">Lipid metabolism</keyword>
<dbReference type="SUPFAM" id="SSF52096">
    <property type="entry name" value="ClpP/crotonase"/>
    <property type="match status" value="1"/>
</dbReference>
<dbReference type="InterPro" id="IPR045002">
    <property type="entry name" value="Ech1-like"/>
</dbReference>
<dbReference type="Proteomes" id="UP000703269">
    <property type="component" value="Unassembled WGS sequence"/>
</dbReference>
<dbReference type="InterPro" id="IPR029045">
    <property type="entry name" value="ClpP/crotonase-like_dom_sf"/>
</dbReference>
<sequence>MTDRNDLSTRWMKVSEPEPHVLLVEIVRAPVNAFHEACWTEFDLVFDKISTDPSVRAVVLASSLPKLFSAGIDFTGMDSTHAFDADPGRRAQQTRQWIAHSQRAVGAAERCPVPVIVAVHGVAYGLAIDIASACDVCYAAADVRFSVKEVDIGLAAGLGTLARLPKVAGSRSAVRELAFTAREFGAAEALRMGLVSRIVSGGRDEVVAAALDTATLIAQKSPIAVLGTKRVLLHSRDHTVQSNLNYVAVWNGAMLQSPDKSAALKGALERKPAIFPNLGKFPGAKL</sequence>
<reference evidence="6 7" key="1">
    <citation type="submission" date="2021-08" db="EMBL/GenBank/DDBJ databases">
        <title>Draft Genome Sequence of Phanerochaete sordida strain YK-624.</title>
        <authorList>
            <person name="Mori T."/>
            <person name="Dohra H."/>
            <person name="Suzuki T."/>
            <person name="Kawagishi H."/>
            <person name="Hirai H."/>
        </authorList>
    </citation>
    <scope>NUCLEOTIDE SEQUENCE [LARGE SCALE GENOMIC DNA]</scope>
    <source>
        <strain evidence="6 7">YK-624</strain>
    </source>
</reference>
<evidence type="ECO:0000256" key="3">
    <source>
        <dbReference type="ARBA" id="ARBA00022832"/>
    </source>
</evidence>
<evidence type="ECO:0000256" key="2">
    <source>
        <dbReference type="ARBA" id="ARBA00005254"/>
    </source>
</evidence>
<evidence type="ECO:0000256" key="5">
    <source>
        <dbReference type="ARBA" id="ARBA00023235"/>
    </source>
</evidence>
<keyword evidence="7" id="KW-1185">Reference proteome</keyword>
<comment type="pathway">
    <text evidence="1">Lipid metabolism; fatty acid beta-oxidation.</text>
</comment>
<dbReference type="OrthoDB" id="14970at2759"/>
<dbReference type="GO" id="GO:0006631">
    <property type="term" value="P:fatty acid metabolic process"/>
    <property type="evidence" value="ECO:0007669"/>
    <property type="project" value="UniProtKB-KW"/>
</dbReference>
<dbReference type="FunFam" id="1.10.12.10:FF:000004">
    <property type="entry name" value="Delta3,5-delta2,4-dienoyl-CoA isomerase"/>
    <property type="match status" value="1"/>
</dbReference>
<evidence type="ECO:0000313" key="6">
    <source>
        <dbReference type="EMBL" id="GJE89241.1"/>
    </source>
</evidence>
<dbReference type="PANTHER" id="PTHR43149:SF1">
    <property type="entry name" value="DELTA(3,5)-DELTA(2,4)-DIENOYL-COA ISOMERASE, MITOCHONDRIAL"/>
    <property type="match status" value="1"/>
</dbReference>
<dbReference type="InterPro" id="IPR001753">
    <property type="entry name" value="Enoyl-CoA_hydra/iso"/>
</dbReference>
<keyword evidence="3" id="KW-0276">Fatty acid metabolism</keyword>
<evidence type="ECO:0000256" key="1">
    <source>
        <dbReference type="ARBA" id="ARBA00005005"/>
    </source>
</evidence>
<dbReference type="AlphaFoldDB" id="A0A9P3G6M1"/>
<dbReference type="GO" id="GO:0051750">
    <property type="term" value="F:delta(3,5)-delta(2,4)-dienoyl-CoA isomerase activity"/>
    <property type="evidence" value="ECO:0007669"/>
    <property type="project" value="TreeGrafter"/>
</dbReference>